<evidence type="ECO:0000313" key="2">
    <source>
        <dbReference type="EMBL" id="KIW20062.1"/>
    </source>
</evidence>
<feature type="region of interest" description="Disordered" evidence="1">
    <location>
        <begin position="115"/>
        <end position="167"/>
    </location>
</feature>
<dbReference type="GeneID" id="27327720"/>
<dbReference type="Proteomes" id="UP000053328">
    <property type="component" value="Unassembled WGS sequence"/>
</dbReference>
<dbReference type="EMBL" id="KN847492">
    <property type="protein sequence ID" value="KIW20062.1"/>
    <property type="molecule type" value="Genomic_DNA"/>
</dbReference>
<dbReference type="RefSeq" id="XP_016240278.1">
    <property type="nucleotide sequence ID" value="XM_016375002.1"/>
</dbReference>
<dbReference type="VEuPathDB" id="FungiDB:PV08_00637"/>
<evidence type="ECO:0000256" key="1">
    <source>
        <dbReference type="SAM" id="MobiDB-lite"/>
    </source>
</evidence>
<dbReference type="AlphaFoldDB" id="A0A0D2A5M6"/>
<dbReference type="HOGENOM" id="CLU_1525170_0_0_1"/>
<accession>A0A0D2A5M6</accession>
<evidence type="ECO:0000313" key="3">
    <source>
        <dbReference type="Proteomes" id="UP000053328"/>
    </source>
</evidence>
<feature type="compositionally biased region" description="Low complexity" evidence="1">
    <location>
        <begin position="125"/>
        <end position="146"/>
    </location>
</feature>
<gene>
    <name evidence="2" type="ORF">PV08_00637</name>
</gene>
<organism evidence="2 3">
    <name type="scientific">Exophiala spinifera</name>
    <dbReference type="NCBI Taxonomy" id="91928"/>
    <lineage>
        <taxon>Eukaryota</taxon>
        <taxon>Fungi</taxon>
        <taxon>Dikarya</taxon>
        <taxon>Ascomycota</taxon>
        <taxon>Pezizomycotina</taxon>
        <taxon>Eurotiomycetes</taxon>
        <taxon>Chaetothyriomycetidae</taxon>
        <taxon>Chaetothyriales</taxon>
        <taxon>Herpotrichiellaceae</taxon>
        <taxon>Exophiala</taxon>
    </lineage>
</organism>
<reference evidence="2 3" key="1">
    <citation type="submission" date="2015-01" db="EMBL/GenBank/DDBJ databases">
        <title>The Genome Sequence of Exophiala spinifera CBS89968.</title>
        <authorList>
            <consortium name="The Broad Institute Genomics Platform"/>
            <person name="Cuomo C."/>
            <person name="de Hoog S."/>
            <person name="Gorbushina A."/>
            <person name="Stielow B."/>
            <person name="Teixiera M."/>
            <person name="Abouelleil A."/>
            <person name="Chapman S.B."/>
            <person name="Priest M."/>
            <person name="Young S.K."/>
            <person name="Wortman J."/>
            <person name="Nusbaum C."/>
            <person name="Birren B."/>
        </authorList>
    </citation>
    <scope>NUCLEOTIDE SEQUENCE [LARGE SCALE GENOMIC DNA]</scope>
    <source>
        <strain evidence="2 3">CBS 89968</strain>
    </source>
</reference>
<proteinExistence type="predicted"/>
<sequence length="176" mass="19156">MALTTDPTPATTTLTATAKKDNQASMLLLSSSSSPNTTSLSTALVLKGSSKPCECPTKPQPPSTSTTLRTNAVTVHPARKPSRLSKYNHELEPIWEEPEDFSYHARTTADKINNGFKDTDERKVSNGSINNNINDRSNSRSSSQGSHLAFATSTGQRLTQRPAASKPSLWRRILPF</sequence>
<name>A0A0D2A5M6_9EURO</name>
<keyword evidence="3" id="KW-1185">Reference proteome</keyword>
<protein>
    <submittedName>
        <fullName evidence="2">Uncharacterized protein</fullName>
    </submittedName>
</protein>